<evidence type="ECO:0000313" key="6">
    <source>
        <dbReference type="Proteomes" id="UP000319769"/>
    </source>
</evidence>
<comment type="caution">
    <text evidence="5">The sequence shown here is derived from an EMBL/GenBank/DDBJ whole genome shotgun (WGS) entry which is preliminary data.</text>
</comment>
<dbReference type="AlphaFoldDB" id="A0A5N0V2E1"/>
<dbReference type="PANTHER" id="PTHR24220">
    <property type="entry name" value="IMPORT ATP-BINDING PROTEIN"/>
    <property type="match status" value="1"/>
</dbReference>
<evidence type="ECO:0000256" key="1">
    <source>
        <dbReference type="ARBA" id="ARBA00022448"/>
    </source>
</evidence>
<dbReference type="InterPro" id="IPR027417">
    <property type="entry name" value="P-loop_NTPase"/>
</dbReference>
<dbReference type="InterPro" id="IPR015854">
    <property type="entry name" value="ABC_transpr_LolD-like"/>
</dbReference>
<evidence type="ECO:0000313" key="5">
    <source>
        <dbReference type="EMBL" id="KAA9158882.1"/>
    </source>
</evidence>
<proteinExistence type="predicted"/>
<dbReference type="FunFam" id="3.40.50.300:FF:000032">
    <property type="entry name" value="Export ABC transporter ATP-binding protein"/>
    <property type="match status" value="1"/>
</dbReference>
<accession>A0A5N0V2E1</accession>
<reference evidence="5" key="1">
    <citation type="submission" date="2019-09" db="EMBL/GenBank/DDBJ databases">
        <authorList>
            <person name="Teo W.F.A."/>
            <person name="Duangmal K."/>
        </authorList>
    </citation>
    <scope>NUCLEOTIDE SEQUENCE [LARGE SCALE GENOMIC DNA]</scope>
    <source>
        <strain evidence="5">K81G1</strain>
    </source>
</reference>
<dbReference type="GO" id="GO:0022857">
    <property type="term" value="F:transmembrane transporter activity"/>
    <property type="evidence" value="ECO:0007669"/>
    <property type="project" value="TreeGrafter"/>
</dbReference>
<dbReference type="SUPFAM" id="SSF52540">
    <property type="entry name" value="P-loop containing nucleoside triphosphate hydrolases"/>
    <property type="match status" value="1"/>
</dbReference>
<keyword evidence="1" id="KW-0813">Transport</keyword>
<keyword evidence="3 5" id="KW-0067">ATP-binding</keyword>
<evidence type="ECO:0000259" key="4">
    <source>
        <dbReference type="PROSITE" id="PS50893"/>
    </source>
</evidence>
<dbReference type="InterPro" id="IPR017871">
    <property type="entry name" value="ABC_transporter-like_CS"/>
</dbReference>
<dbReference type="InterPro" id="IPR003439">
    <property type="entry name" value="ABC_transporter-like_ATP-bd"/>
</dbReference>
<feature type="domain" description="ABC transporter" evidence="4">
    <location>
        <begin position="10"/>
        <end position="246"/>
    </location>
</feature>
<dbReference type="EMBL" id="VMNW02000032">
    <property type="protein sequence ID" value="KAA9158882.1"/>
    <property type="molecule type" value="Genomic_DNA"/>
</dbReference>
<dbReference type="PANTHER" id="PTHR24220:SF685">
    <property type="entry name" value="ABC TRANSPORTER RELATED"/>
    <property type="match status" value="1"/>
</dbReference>
<name>A0A5N0V2E1_9PSEU</name>
<protein>
    <submittedName>
        <fullName evidence="5">ABC transporter ATP-binding protein</fullName>
    </submittedName>
</protein>
<dbReference type="InterPro" id="IPR003593">
    <property type="entry name" value="AAA+_ATPase"/>
</dbReference>
<dbReference type="Pfam" id="PF00005">
    <property type="entry name" value="ABC_tran"/>
    <property type="match status" value="1"/>
</dbReference>
<dbReference type="GO" id="GO:0098796">
    <property type="term" value="C:membrane protein complex"/>
    <property type="evidence" value="ECO:0007669"/>
    <property type="project" value="UniProtKB-ARBA"/>
</dbReference>
<keyword evidence="2" id="KW-0547">Nucleotide-binding</keyword>
<keyword evidence="6" id="KW-1185">Reference proteome</keyword>
<dbReference type="SMART" id="SM00382">
    <property type="entry name" value="AAA"/>
    <property type="match status" value="1"/>
</dbReference>
<organism evidence="5 6">
    <name type="scientific">Amycolatopsis acidicola</name>
    <dbReference type="NCBI Taxonomy" id="2596893"/>
    <lineage>
        <taxon>Bacteria</taxon>
        <taxon>Bacillati</taxon>
        <taxon>Actinomycetota</taxon>
        <taxon>Actinomycetes</taxon>
        <taxon>Pseudonocardiales</taxon>
        <taxon>Pseudonocardiaceae</taxon>
        <taxon>Amycolatopsis</taxon>
    </lineage>
</organism>
<dbReference type="GO" id="GO:0005886">
    <property type="term" value="C:plasma membrane"/>
    <property type="evidence" value="ECO:0007669"/>
    <property type="project" value="TreeGrafter"/>
</dbReference>
<dbReference type="CDD" id="cd03255">
    <property type="entry name" value="ABC_MJ0796_LolCDE_FtsE"/>
    <property type="match status" value="1"/>
</dbReference>
<dbReference type="PROSITE" id="PS00211">
    <property type="entry name" value="ABC_TRANSPORTER_1"/>
    <property type="match status" value="1"/>
</dbReference>
<dbReference type="Proteomes" id="UP000319769">
    <property type="component" value="Unassembled WGS sequence"/>
</dbReference>
<evidence type="ECO:0000256" key="2">
    <source>
        <dbReference type="ARBA" id="ARBA00022741"/>
    </source>
</evidence>
<dbReference type="GO" id="GO:0005524">
    <property type="term" value="F:ATP binding"/>
    <property type="evidence" value="ECO:0007669"/>
    <property type="project" value="UniProtKB-KW"/>
</dbReference>
<sequence length="250" mass="26619">MTRTTYSPAVRLREVSKTYGAGAGQVTALDHVSFDFAPHRFTAVMGPSGSGKSSLLHCAAGLDRPTSGSVSIDGTDLGELDETALTKFRRERVGFVFQALNLLPTLTIEQNVTLPGDLAGRRRKHRAAEQLLARLGLGDRIGRRPDQLSGGQQQRVAIARALLADPAVIFADEPTGALDVRAAAKVMLLLRDSVSNSGQTVVLVTHDPVAAYADEVVFVADGTIVDTMDRPDAGRVAARLADLRPRAGVR</sequence>
<dbReference type="Gene3D" id="3.40.50.300">
    <property type="entry name" value="P-loop containing nucleotide triphosphate hydrolases"/>
    <property type="match status" value="1"/>
</dbReference>
<dbReference type="GO" id="GO:0016887">
    <property type="term" value="F:ATP hydrolysis activity"/>
    <property type="evidence" value="ECO:0007669"/>
    <property type="project" value="InterPro"/>
</dbReference>
<dbReference type="InterPro" id="IPR017911">
    <property type="entry name" value="MacB-like_ATP-bd"/>
</dbReference>
<gene>
    <name evidence="5" type="ORF">FPZ12_021485</name>
</gene>
<evidence type="ECO:0000256" key="3">
    <source>
        <dbReference type="ARBA" id="ARBA00022840"/>
    </source>
</evidence>
<dbReference type="PROSITE" id="PS50893">
    <property type="entry name" value="ABC_TRANSPORTER_2"/>
    <property type="match status" value="1"/>
</dbReference>
<dbReference type="RefSeq" id="WP_144748260.1">
    <property type="nucleotide sequence ID" value="NZ_VMNW02000032.1"/>
</dbReference>
<dbReference type="OrthoDB" id="9802264at2"/>